<evidence type="ECO:0000313" key="1">
    <source>
        <dbReference type="EMBL" id="VFJ43812.1"/>
    </source>
</evidence>
<dbReference type="EMBL" id="CAADEX010000006">
    <property type="protein sequence ID" value="VFJ43812.1"/>
    <property type="molecule type" value="Genomic_DNA"/>
</dbReference>
<accession>A0A450RXG0</accession>
<proteinExistence type="predicted"/>
<organism evidence="1">
    <name type="scientific">Candidatus Kentrum sp. DK</name>
    <dbReference type="NCBI Taxonomy" id="2126562"/>
    <lineage>
        <taxon>Bacteria</taxon>
        <taxon>Pseudomonadati</taxon>
        <taxon>Pseudomonadota</taxon>
        <taxon>Gammaproteobacteria</taxon>
        <taxon>Candidatus Kentrum</taxon>
    </lineage>
</organism>
<sequence length="67" mass="7511">MRAALPLYAGMSFIRWGDAAQQEHFTIRGVRNPLQDRSYGAKNSLGCDISSLKCDVLSFKYDVLSLK</sequence>
<name>A0A450RXG0_9GAMM</name>
<protein>
    <submittedName>
        <fullName evidence="1">Uncharacterized protein</fullName>
    </submittedName>
</protein>
<reference evidence="1" key="1">
    <citation type="submission" date="2019-02" db="EMBL/GenBank/DDBJ databases">
        <authorList>
            <person name="Gruber-Vodicka R. H."/>
            <person name="Seah K. B. B."/>
        </authorList>
    </citation>
    <scope>NUCLEOTIDE SEQUENCE</scope>
    <source>
        <strain evidence="1">BECK_DK47</strain>
    </source>
</reference>
<dbReference type="AlphaFoldDB" id="A0A450RXG0"/>
<gene>
    <name evidence="1" type="ORF">BECKDK2373B_GA0170837_100661</name>
</gene>